<organism evidence="1 2">
    <name type="scientific">Kribbella antiqua</name>
    <dbReference type="NCBI Taxonomy" id="2512217"/>
    <lineage>
        <taxon>Bacteria</taxon>
        <taxon>Bacillati</taxon>
        <taxon>Actinomycetota</taxon>
        <taxon>Actinomycetes</taxon>
        <taxon>Propionibacteriales</taxon>
        <taxon>Kribbellaceae</taxon>
        <taxon>Kribbella</taxon>
    </lineage>
</organism>
<evidence type="ECO:0000313" key="1">
    <source>
        <dbReference type="EMBL" id="TCO51301.1"/>
    </source>
</evidence>
<protein>
    <submittedName>
        <fullName evidence="1">Gas vesicle protein GvpG</fullName>
    </submittedName>
</protein>
<name>A0A4R2IZB4_9ACTN</name>
<evidence type="ECO:0000313" key="2">
    <source>
        <dbReference type="Proteomes" id="UP000295573"/>
    </source>
</evidence>
<dbReference type="EMBL" id="SLWR01000001">
    <property type="protein sequence ID" value="TCO51301.1"/>
    <property type="molecule type" value="Genomic_DNA"/>
</dbReference>
<dbReference type="OrthoDB" id="3541554at2"/>
<sequence length="82" mass="9171">MGLITNLLTLPLAPVRATVALAEQIRRQAESEYYDPARIRLQLEQIEALRENGTLSPDDAAAMEEELIARLLVANDRRQGEV</sequence>
<accession>A0A4R2IZB4</accession>
<reference evidence="1 2" key="1">
    <citation type="journal article" date="2015" name="Stand. Genomic Sci.">
        <title>Genomic Encyclopedia of Bacterial and Archaeal Type Strains, Phase III: the genomes of soil and plant-associated and newly described type strains.</title>
        <authorList>
            <person name="Whitman W.B."/>
            <person name="Woyke T."/>
            <person name="Klenk H.P."/>
            <person name="Zhou Y."/>
            <person name="Lilburn T.G."/>
            <person name="Beck B.J."/>
            <person name="De Vos P."/>
            <person name="Vandamme P."/>
            <person name="Eisen J.A."/>
            <person name="Garrity G."/>
            <person name="Hugenholtz P."/>
            <person name="Kyrpides N.C."/>
        </authorList>
    </citation>
    <scope>NUCLEOTIDE SEQUENCE [LARGE SCALE GENOMIC DNA]</scope>
    <source>
        <strain evidence="1 2">VKM Ac-2541</strain>
    </source>
</reference>
<dbReference type="RefSeq" id="WP_132143059.1">
    <property type="nucleotide sequence ID" value="NZ_SLWR01000001.1"/>
</dbReference>
<dbReference type="Pfam" id="PF05120">
    <property type="entry name" value="GvpG"/>
    <property type="match status" value="1"/>
</dbReference>
<comment type="caution">
    <text evidence="1">The sequence shown here is derived from an EMBL/GenBank/DDBJ whole genome shotgun (WGS) entry which is preliminary data.</text>
</comment>
<gene>
    <name evidence="1" type="ORF">EV646_101284</name>
</gene>
<dbReference type="Proteomes" id="UP000295573">
    <property type="component" value="Unassembled WGS sequence"/>
</dbReference>
<keyword evidence="2" id="KW-1185">Reference proteome</keyword>
<dbReference type="AlphaFoldDB" id="A0A4R2IZB4"/>
<proteinExistence type="predicted"/>
<dbReference type="InterPro" id="IPR007804">
    <property type="entry name" value="GvpG"/>
</dbReference>